<dbReference type="InterPro" id="IPR029063">
    <property type="entry name" value="SAM-dependent_MTases_sf"/>
</dbReference>
<evidence type="ECO:0008006" key="3">
    <source>
        <dbReference type="Google" id="ProtNLM"/>
    </source>
</evidence>
<evidence type="ECO:0000313" key="1">
    <source>
        <dbReference type="EMBL" id="OLP62374.1"/>
    </source>
</evidence>
<dbReference type="RefSeq" id="WP_075625674.1">
    <property type="nucleotide sequence ID" value="NZ_FOAM01000016.1"/>
</dbReference>
<reference evidence="1 2" key="1">
    <citation type="submission" date="2016-09" db="EMBL/GenBank/DDBJ databases">
        <title>Rhizobium sp. nov., a novel species isolated from the rice rhizosphere.</title>
        <authorList>
            <person name="Zhao J."/>
            <person name="Zhang X."/>
        </authorList>
    </citation>
    <scope>NUCLEOTIDE SEQUENCE [LARGE SCALE GENOMIC DNA]</scope>
    <source>
        <strain evidence="1 2">1.7048</strain>
    </source>
</reference>
<organism evidence="1 2">
    <name type="scientific">Xaviernesmea oryzae</name>
    <dbReference type="NCBI Taxonomy" id="464029"/>
    <lineage>
        <taxon>Bacteria</taxon>
        <taxon>Pseudomonadati</taxon>
        <taxon>Pseudomonadota</taxon>
        <taxon>Alphaproteobacteria</taxon>
        <taxon>Hyphomicrobiales</taxon>
        <taxon>Rhizobiaceae</taxon>
        <taxon>Rhizobium/Agrobacterium group</taxon>
        <taxon>Xaviernesmea</taxon>
    </lineage>
</organism>
<dbReference type="InterPro" id="IPR025690">
    <property type="entry name" value="Methyltransf_put"/>
</dbReference>
<accession>A0A1Q9B2Y2</accession>
<dbReference type="SUPFAM" id="SSF53335">
    <property type="entry name" value="S-adenosyl-L-methionine-dependent methyltransferases"/>
    <property type="match status" value="1"/>
</dbReference>
<proteinExistence type="predicted"/>
<evidence type="ECO:0000313" key="2">
    <source>
        <dbReference type="Proteomes" id="UP000186364"/>
    </source>
</evidence>
<comment type="caution">
    <text evidence="1">The sequence shown here is derived from an EMBL/GenBank/DDBJ whole genome shotgun (WGS) entry which is preliminary data.</text>
</comment>
<dbReference type="Gene3D" id="3.40.50.150">
    <property type="entry name" value="Vaccinia Virus protein VP39"/>
    <property type="match status" value="1"/>
</dbReference>
<dbReference type="AlphaFoldDB" id="A0A1Q9B2Y2"/>
<dbReference type="OrthoDB" id="7348097at2"/>
<protein>
    <recommendedName>
        <fullName evidence="3">S-adenosyl-L-methionine methyltransferase</fullName>
    </recommendedName>
</protein>
<dbReference type="Proteomes" id="UP000186364">
    <property type="component" value="Unassembled WGS sequence"/>
</dbReference>
<keyword evidence="2" id="KW-1185">Reference proteome</keyword>
<sequence>MSRLDSFIHRVQAQRDILNHVRDLGLPHANGLILEIGLGNGRTYDHLRENFPGCRILAFDRALGAHPASTPAPGDLVLGEIRDTIGQAAGAGAAFVHADIGTAYPEVDADTITWLPQAVADALAPGGIAASGLPLAHEALAPLPLPDGIRPGRYHLYRRR</sequence>
<dbReference type="Pfam" id="PF12692">
    <property type="entry name" value="Methyltransf_17"/>
    <property type="match status" value="1"/>
</dbReference>
<gene>
    <name evidence="1" type="ORF">BJF93_23770</name>
</gene>
<dbReference type="EMBL" id="MKIP01000026">
    <property type="protein sequence ID" value="OLP62374.1"/>
    <property type="molecule type" value="Genomic_DNA"/>
</dbReference>
<name>A0A1Q9B2Y2_9HYPH</name>